<organism evidence="1 2">
    <name type="scientific">Orchesella dallaii</name>
    <dbReference type="NCBI Taxonomy" id="48710"/>
    <lineage>
        <taxon>Eukaryota</taxon>
        <taxon>Metazoa</taxon>
        <taxon>Ecdysozoa</taxon>
        <taxon>Arthropoda</taxon>
        <taxon>Hexapoda</taxon>
        <taxon>Collembola</taxon>
        <taxon>Entomobryomorpha</taxon>
        <taxon>Entomobryoidea</taxon>
        <taxon>Orchesellidae</taxon>
        <taxon>Orchesellinae</taxon>
        <taxon>Orchesella</taxon>
    </lineage>
</organism>
<evidence type="ECO:0000313" key="1">
    <source>
        <dbReference type="EMBL" id="CAL8119148.1"/>
    </source>
</evidence>
<sequence>MPFKIYFEKQRSLQKIRPRAHHEDGHCLSYLVEGGDEGIHMRGCTLPCFSRPVVFVPKKSKEETRNDVTRKLEFVAVSLSGLHSEREESLAGKSNRIEEERSVTSVSVEKGHVLNQQQQNPPTRLAPASSSLHTWTHTRFAHDSTEEENHVEINFKNQKCY</sequence>
<name>A0ABP1R410_9HEXA</name>
<keyword evidence="2" id="KW-1185">Reference proteome</keyword>
<reference evidence="1 2" key="1">
    <citation type="submission" date="2024-08" db="EMBL/GenBank/DDBJ databases">
        <authorList>
            <person name="Cucini C."/>
            <person name="Frati F."/>
        </authorList>
    </citation>
    <scope>NUCLEOTIDE SEQUENCE [LARGE SCALE GENOMIC DNA]</scope>
</reference>
<dbReference type="EMBL" id="CAXLJM020000058">
    <property type="protein sequence ID" value="CAL8119148.1"/>
    <property type="molecule type" value="Genomic_DNA"/>
</dbReference>
<proteinExistence type="predicted"/>
<accession>A0ABP1R410</accession>
<evidence type="ECO:0000313" key="2">
    <source>
        <dbReference type="Proteomes" id="UP001642540"/>
    </source>
</evidence>
<comment type="caution">
    <text evidence="1">The sequence shown here is derived from an EMBL/GenBank/DDBJ whole genome shotgun (WGS) entry which is preliminary data.</text>
</comment>
<dbReference type="Proteomes" id="UP001642540">
    <property type="component" value="Unassembled WGS sequence"/>
</dbReference>
<protein>
    <submittedName>
        <fullName evidence="1">Uncharacterized protein</fullName>
    </submittedName>
</protein>
<gene>
    <name evidence="1" type="ORF">ODALV1_LOCUS18415</name>
</gene>